<evidence type="ECO:0000256" key="8">
    <source>
        <dbReference type="SAM" id="MobiDB-lite"/>
    </source>
</evidence>
<evidence type="ECO:0000256" key="4">
    <source>
        <dbReference type="ARBA" id="ARBA00022692"/>
    </source>
</evidence>
<dbReference type="AlphaFoldDB" id="A0A6G1LRI6"/>
<keyword evidence="6" id="KW-0406">Ion transport</keyword>
<evidence type="ECO:0000256" key="2">
    <source>
        <dbReference type="ARBA" id="ARBA00022448"/>
    </source>
</evidence>
<evidence type="ECO:0000313" key="11">
    <source>
        <dbReference type="EMBL" id="KAF3210297.1"/>
    </source>
</evidence>
<dbReference type="PANTHER" id="PTHR33281:SF19">
    <property type="entry name" value="VOLTAGE-DEPENDENT ANION CHANNEL-FORMING PROTEIN YNEE"/>
    <property type="match status" value="1"/>
</dbReference>
<gene>
    <name evidence="10" type="ORF">TWF191_003522</name>
    <name evidence="11" type="ORF">TWF679_006792</name>
</gene>
<evidence type="ECO:0000313" key="12">
    <source>
        <dbReference type="Proteomes" id="UP000483672"/>
    </source>
</evidence>
<feature type="transmembrane region" description="Helical" evidence="9">
    <location>
        <begin position="73"/>
        <end position="93"/>
    </location>
</feature>
<evidence type="ECO:0000256" key="3">
    <source>
        <dbReference type="ARBA" id="ARBA00022475"/>
    </source>
</evidence>
<reference evidence="11 12" key="1">
    <citation type="submission" date="2019-06" db="EMBL/GenBank/DDBJ databases">
        <authorList>
            <person name="Palmer J.M."/>
        </authorList>
    </citation>
    <scope>NUCLEOTIDE SEQUENCE</scope>
    <source>
        <strain evidence="10 12">TWF191</strain>
        <strain evidence="11">TWF679</strain>
    </source>
</reference>
<evidence type="ECO:0000313" key="13">
    <source>
        <dbReference type="Proteomes" id="UP000614610"/>
    </source>
</evidence>
<dbReference type="EMBL" id="WIPF01000188">
    <property type="protein sequence ID" value="KAF3200907.1"/>
    <property type="molecule type" value="Genomic_DNA"/>
</dbReference>
<comment type="caution">
    <text evidence="11">The sequence shown here is derived from an EMBL/GenBank/DDBJ whole genome shotgun (WGS) entry which is preliminary data.</text>
</comment>
<organism evidence="11 13">
    <name type="scientific">Orbilia oligospora</name>
    <name type="common">Nematode-trapping fungus</name>
    <name type="synonym">Arthrobotrys oligospora</name>
    <dbReference type="NCBI Taxonomy" id="2813651"/>
    <lineage>
        <taxon>Eukaryota</taxon>
        <taxon>Fungi</taxon>
        <taxon>Dikarya</taxon>
        <taxon>Ascomycota</taxon>
        <taxon>Pezizomycotina</taxon>
        <taxon>Orbiliomycetes</taxon>
        <taxon>Orbiliales</taxon>
        <taxon>Orbiliaceae</taxon>
        <taxon>Orbilia</taxon>
    </lineage>
</organism>
<keyword evidence="7 9" id="KW-0472">Membrane</keyword>
<comment type="subcellular location">
    <subcellularLocation>
        <location evidence="1">Cell membrane</location>
        <topology evidence="1">Multi-pass membrane protein</topology>
    </subcellularLocation>
</comment>
<evidence type="ECO:0000256" key="1">
    <source>
        <dbReference type="ARBA" id="ARBA00004651"/>
    </source>
</evidence>
<dbReference type="InterPro" id="IPR044669">
    <property type="entry name" value="YneE/VCCN1/2-like"/>
</dbReference>
<dbReference type="GO" id="GO:0005254">
    <property type="term" value="F:chloride channel activity"/>
    <property type="evidence" value="ECO:0007669"/>
    <property type="project" value="InterPro"/>
</dbReference>
<keyword evidence="4 9" id="KW-0812">Transmembrane</keyword>
<evidence type="ECO:0000256" key="5">
    <source>
        <dbReference type="ARBA" id="ARBA00022989"/>
    </source>
</evidence>
<dbReference type="PANTHER" id="PTHR33281">
    <property type="entry name" value="UPF0187 PROTEIN YNEE"/>
    <property type="match status" value="1"/>
</dbReference>
<dbReference type="Pfam" id="PF25539">
    <property type="entry name" value="Bestrophin_2"/>
    <property type="match status" value="1"/>
</dbReference>
<keyword evidence="5 9" id="KW-1133">Transmembrane helix</keyword>
<evidence type="ECO:0000256" key="6">
    <source>
        <dbReference type="ARBA" id="ARBA00023065"/>
    </source>
</evidence>
<keyword evidence="2" id="KW-0813">Transport</keyword>
<evidence type="ECO:0000256" key="7">
    <source>
        <dbReference type="ARBA" id="ARBA00023136"/>
    </source>
</evidence>
<dbReference type="Proteomes" id="UP000483672">
    <property type="component" value="Unassembled WGS sequence"/>
</dbReference>
<dbReference type="Proteomes" id="UP000614610">
    <property type="component" value="Unassembled WGS sequence"/>
</dbReference>
<protein>
    <submittedName>
        <fullName evidence="11">Uncharacterized protein</fullName>
    </submittedName>
</protein>
<dbReference type="EMBL" id="WIWT01000038">
    <property type="protein sequence ID" value="KAF3210297.1"/>
    <property type="molecule type" value="Genomic_DNA"/>
</dbReference>
<keyword evidence="3" id="KW-1003">Cell membrane</keyword>
<evidence type="ECO:0000256" key="9">
    <source>
        <dbReference type="SAM" id="Phobius"/>
    </source>
</evidence>
<dbReference type="GO" id="GO:0005886">
    <property type="term" value="C:plasma membrane"/>
    <property type="evidence" value="ECO:0007669"/>
    <property type="project" value="UniProtKB-SubCell"/>
</dbReference>
<feature type="region of interest" description="Disordered" evidence="8">
    <location>
        <begin position="433"/>
        <end position="468"/>
    </location>
</feature>
<dbReference type="OrthoDB" id="1368at2759"/>
<feature type="transmembrane region" description="Helical" evidence="9">
    <location>
        <begin position="284"/>
        <end position="305"/>
    </location>
</feature>
<proteinExistence type="predicted"/>
<feature type="transmembrane region" description="Helical" evidence="9">
    <location>
        <begin position="46"/>
        <end position="67"/>
    </location>
</feature>
<name>A0A6G1LRI6_ORBOL</name>
<feature type="transmembrane region" description="Helical" evidence="9">
    <location>
        <begin position="311"/>
        <end position="330"/>
    </location>
</feature>
<accession>A0A6G1LRI6</accession>
<evidence type="ECO:0000313" key="10">
    <source>
        <dbReference type="EMBL" id="KAF3200907.1"/>
    </source>
</evidence>
<sequence length="468" mass="52528">MTSQAKPQINGADSDIDAYFTGPIDATKASKLPYFMRLRGSVLPGLILPMLFVAAWAVWITCVHVLITPLNINSVLLTVLGFLVGLALSFRSSTAYERYNDGRKCWSALALNVRNLARIIWVHIREREGDLAEEDVLGKLTAMNLLLAFCVALKHKLRHQPEYDYRDLQGLITHLQTFAKDAHHDGCLPPRKTLSTSQRISNYLGITFLEKHSTHRYKAYKRAGKLHGNLPLEIMTYISSYIDSSIAGGNMPISACQSVAMAYLGGMNDALTNCERISQTPLPIAYNIVISQITWLYVLFLPFQLVATLKWITIPGTLIAAYIILGFAAIGREIEDPFGDDVNDLNLDLYCETLSIELDMIMSAPPPKREWINRDDNYVMFPNMHEGYPAWKAKGVAKIREELLKKPMRHINPEFAREFRHNELVDRDAEIEKKGQHKEVAEATSKGEQSGGRAVETIPIPTDISDAV</sequence>